<organism evidence="1">
    <name type="scientific">Ralstonia solanacearum</name>
    <name type="common">Pseudomonas solanacearum</name>
    <dbReference type="NCBI Taxonomy" id="305"/>
    <lineage>
        <taxon>Bacteria</taxon>
        <taxon>Pseudomonadati</taxon>
        <taxon>Pseudomonadota</taxon>
        <taxon>Betaproteobacteria</taxon>
        <taxon>Burkholderiales</taxon>
        <taxon>Burkholderiaceae</taxon>
        <taxon>Ralstonia</taxon>
        <taxon>Ralstonia solanacearum species complex</taxon>
    </lineage>
</organism>
<reference evidence="1" key="1">
    <citation type="submission" date="2015-10" db="EMBL/GenBank/DDBJ databases">
        <authorList>
            <person name="Gilbert D.G."/>
        </authorList>
    </citation>
    <scope>NUCLEOTIDE SEQUENCE</scope>
    <source>
        <strain evidence="1">Phyl III-seqv23</strain>
    </source>
</reference>
<name>A0A0S4UG93_RALSL</name>
<sequence>MRPDTITMTMRQLDRLKVLQALSDGHLKTGIAAARLGLSTR</sequence>
<evidence type="ECO:0000313" key="2">
    <source>
        <dbReference type="EMBL" id="CUV32189.1"/>
    </source>
</evidence>
<protein>
    <submittedName>
        <fullName evidence="1">Transposase</fullName>
    </submittedName>
</protein>
<accession>A0A0S4UG93</accession>
<proteinExistence type="predicted"/>
<gene>
    <name evidence="1" type="ORF">PSS4_v1_2600001</name>
    <name evidence="2" type="ORF">RUN1985_v1_2020002</name>
    <name evidence="3" type="ORF">RUN215_v1_440004</name>
</gene>
<dbReference type="EMBL" id="LN899824">
    <property type="protein sequence ID" value="CUV32189.1"/>
    <property type="molecule type" value="Genomic_DNA"/>
</dbReference>
<evidence type="ECO:0000313" key="1">
    <source>
        <dbReference type="EMBL" id="CUV21263.1"/>
    </source>
</evidence>
<dbReference type="EMBL" id="LN899820">
    <property type="protein sequence ID" value="CUV55158.1"/>
    <property type="molecule type" value="Genomic_DNA"/>
</dbReference>
<dbReference type="AlphaFoldDB" id="A0A0S4UG93"/>
<evidence type="ECO:0000313" key="3">
    <source>
        <dbReference type="EMBL" id="CUV55158.1"/>
    </source>
</evidence>
<dbReference type="EMBL" id="LN899821">
    <property type="protein sequence ID" value="CUV21263.1"/>
    <property type="molecule type" value="Genomic_DNA"/>
</dbReference>